<feature type="compositionally biased region" description="Low complexity" evidence="1">
    <location>
        <begin position="24"/>
        <end position="34"/>
    </location>
</feature>
<protein>
    <submittedName>
        <fullName evidence="2">Uncharacterized protein</fullName>
    </submittedName>
</protein>
<evidence type="ECO:0000313" key="2">
    <source>
        <dbReference type="EMBL" id="CAA9443209.1"/>
    </source>
</evidence>
<gene>
    <name evidence="2" type="ORF">AVDCRST_MAG66-4154</name>
</gene>
<organism evidence="2">
    <name type="scientific">uncultured Pseudonocardia sp</name>
    <dbReference type="NCBI Taxonomy" id="211455"/>
    <lineage>
        <taxon>Bacteria</taxon>
        <taxon>Bacillati</taxon>
        <taxon>Actinomycetota</taxon>
        <taxon>Actinomycetes</taxon>
        <taxon>Pseudonocardiales</taxon>
        <taxon>Pseudonocardiaceae</taxon>
        <taxon>Pseudonocardia</taxon>
        <taxon>environmental samples</taxon>
    </lineage>
</organism>
<feature type="region of interest" description="Disordered" evidence="1">
    <location>
        <begin position="1"/>
        <end position="34"/>
    </location>
</feature>
<reference evidence="2" key="1">
    <citation type="submission" date="2020-02" db="EMBL/GenBank/DDBJ databases">
        <authorList>
            <person name="Meier V. D."/>
        </authorList>
    </citation>
    <scope>NUCLEOTIDE SEQUENCE</scope>
    <source>
        <strain evidence="2">AVDCRST_MAG66</strain>
    </source>
</reference>
<dbReference type="AlphaFoldDB" id="A0A6J4QF96"/>
<accession>A0A6J4QF96</accession>
<name>A0A6J4QF96_9PSEU</name>
<evidence type="ECO:0000256" key="1">
    <source>
        <dbReference type="SAM" id="MobiDB-lite"/>
    </source>
</evidence>
<proteinExistence type="predicted"/>
<dbReference type="EMBL" id="CADCUS010000567">
    <property type="protein sequence ID" value="CAA9443209.1"/>
    <property type="molecule type" value="Genomic_DNA"/>
</dbReference>
<sequence length="72" mass="7703">MDPLRGPVTRRPRVDPGGRGSAAGDGDAAYGASGLLPVHGPVESGWDLDIRPTARLRLLHPRRPVRTAQEAR</sequence>